<dbReference type="Proteomes" id="UP001597519">
    <property type="component" value="Unassembled WGS sequence"/>
</dbReference>
<dbReference type="Pfam" id="PF02626">
    <property type="entry name" value="CT_A_B"/>
    <property type="match status" value="2"/>
</dbReference>
<keyword evidence="3" id="KW-0067">ATP-binding</keyword>
<protein>
    <recommendedName>
        <fullName evidence="4">Carboxyltransferase domain-containing protein</fullName>
    </recommendedName>
</protein>
<dbReference type="RefSeq" id="WP_377773063.1">
    <property type="nucleotide sequence ID" value="NZ_JBHUOQ010000001.1"/>
</dbReference>
<keyword evidence="1" id="KW-0547">Nucleotide-binding</keyword>
<evidence type="ECO:0000256" key="1">
    <source>
        <dbReference type="ARBA" id="ARBA00022741"/>
    </source>
</evidence>
<reference evidence="6" key="1">
    <citation type="journal article" date="2019" name="Int. J. Syst. Evol. Microbiol.">
        <title>The Global Catalogue of Microorganisms (GCM) 10K type strain sequencing project: providing services to taxonomists for standard genome sequencing and annotation.</title>
        <authorList>
            <consortium name="The Broad Institute Genomics Platform"/>
            <consortium name="The Broad Institute Genome Sequencing Center for Infectious Disease"/>
            <person name="Wu L."/>
            <person name="Ma J."/>
        </authorList>
    </citation>
    <scope>NUCLEOTIDE SEQUENCE [LARGE SCALE GENOMIC DNA]</scope>
    <source>
        <strain evidence="6">KCTC 33575</strain>
    </source>
</reference>
<dbReference type="PANTHER" id="PTHR43309:SF5">
    <property type="entry name" value="5-OXOPROLINASE SUBUNIT C"/>
    <property type="match status" value="1"/>
</dbReference>
<dbReference type="InterPro" id="IPR029000">
    <property type="entry name" value="Cyclophilin-like_dom_sf"/>
</dbReference>
<evidence type="ECO:0000256" key="3">
    <source>
        <dbReference type="ARBA" id="ARBA00022840"/>
    </source>
</evidence>
<evidence type="ECO:0000256" key="2">
    <source>
        <dbReference type="ARBA" id="ARBA00022801"/>
    </source>
</evidence>
<name>A0ABW5WVJ0_9STAP</name>
<dbReference type="EMBL" id="JBHUOQ010000001">
    <property type="protein sequence ID" value="MFD2830283.1"/>
    <property type="molecule type" value="Genomic_DNA"/>
</dbReference>
<comment type="caution">
    <text evidence="5">The sequence shown here is derived from an EMBL/GenBank/DDBJ whole genome shotgun (WGS) entry which is preliminary data.</text>
</comment>
<sequence>MSLIIQETGLLTILQTLDKEESSTNNEYNGACDRLAHQLANTLVGNDISAPTIEMTVQPATIKFTEPTIIAYSGADFTGKSGGKDIHANRIYLFNRGDVLEFGDSPRGNRIYLAVAGGIKVESNHSNILGSGDEVVMCREYTDQHQELFNVLKRDSVVKWGVDVYALVEVYISDLFHIVRRPDIPEEFYAKIEDTEYTVIKEKNRVALYLEGAELDAPENDIIHPGIKGGVYIAGNKPVVALNDFNQSTSAMHVGTIPQYHMHKLAQKRSGSKVKFKVIDCDDAHANLYAHHMWVLSLFKAINYKLSKELVKEKM</sequence>
<proteinExistence type="predicted"/>
<dbReference type="InterPro" id="IPR003778">
    <property type="entry name" value="CT_A_B"/>
</dbReference>
<keyword evidence="6" id="KW-1185">Reference proteome</keyword>
<evidence type="ECO:0000313" key="6">
    <source>
        <dbReference type="Proteomes" id="UP001597519"/>
    </source>
</evidence>
<evidence type="ECO:0000259" key="4">
    <source>
        <dbReference type="SMART" id="SM00797"/>
    </source>
</evidence>
<dbReference type="PANTHER" id="PTHR43309">
    <property type="entry name" value="5-OXOPROLINASE SUBUNIT C"/>
    <property type="match status" value="1"/>
</dbReference>
<dbReference type="SMART" id="SM00797">
    <property type="entry name" value="AHS2"/>
    <property type="match status" value="1"/>
</dbReference>
<dbReference type="Gene3D" id="2.40.100.10">
    <property type="entry name" value="Cyclophilin-like"/>
    <property type="match status" value="1"/>
</dbReference>
<gene>
    <name evidence="5" type="ORF">ACFSX4_07340</name>
</gene>
<accession>A0ABW5WVJ0</accession>
<feature type="domain" description="Carboxyltransferase" evidence="4">
    <location>
        <begin position="29"/>
        <end position="294"/>
    </location>
</feature>
<keyword evidence="2" id="KW-0378">Hydrolase</keyword>
<evidence type="ECO:0000313" key="5">
    <source>
        <dbReference type="EMBL" id="MFD2830283.1"/>
    </source>
</evidence>
<organism evidence="5 6">
    <name type="scientific">Corticicoccus populi</name>
    <dbReference type="NCBI Taxonomy" id="1812821"/>
    <lineage>
        <taxon>Bacteria</taxon>
        <taxon>Bacillati</taxon>
        <taxon>Bacillota</taxon>
        <taxon>Bacilli</taxon>
        <taxon>Bacillales</taxon>
        <taxon>Staphylococcaceae</taxon>
        <taxon>Corticicoccus</taxon>
    </lineage>
</organism>
<dbReference type="InterPro" id="IPR052708">
    <property type="entry name" value="PxpC"/>
</dbReference>